<accession>A0A6J4VKA8</accession>
<sequence length="269" mass="29601">MPLCGGVAATGPPRPVSPSPAAAGEGDTGPRRARCRSSKGSDHRAEGSMGCVVSMRCDGWGRRGVEARAEHPSPPPHDPRPRRLQGVDRAEGRPRNGSLHQEARWSRGRSGVPARTASLRRASATGRRRRPAPALGRPTGDLFSVPLPGVRASARGVPMATAGRDRPDRGPDARDDERPDSVRRGRRRWTVRFQPRPRGCRGSGPMPRVGASAYRLPIHLPSIYGKWTNRRFVRDHRGAAVATRRHGDRRWTPWRRPRAPGWGWCACPR</sequence>
<proteinExistence type="predicted"/>
<name>A0A6J4VKA8_9BACT</name>
<feature type="region of interest" description="Disordered" evidence="1">
    <location>
        <begin position="65"/>
        <end position="187"/>
    </location>
</feature>
<feature type="compositionally biased region" description="Basic and acidic residues" evidence="1">
    <location>
        <begin position="65"/>
        <end position="94"/>
    </location>
</feature>
<protein>
    <submittedName>
        <fullName evidence="2">Uncharacterized protein</fullName>
    </submittedName>
</protein>
<reference evidence="2" key="1">
    <citation type="submission" date="2020-02" db="EMBL/GenBank/DDBJ databases">
        <authorList>
            <person name="Meier V. D."/>
        </authorList>
    </citation>
    <scope>NUCLEOTIDE SEQUENCE</scope>
    <source>
        <strain evidence="2">AVDCRST_MAG19</strain>
    </source>
</reference>
<feature type="compositionally biased region" description="Basic and acidic residues" evidence="1">
    <location>
        <begin position="163"/>
        <end position="183"/>
    </location>
</feature>
<dbReference type="EMBL" id="CADCWL010000222">
    <property type="protein sequence ID" value="CAA9581261.1"/>
    <property type="molecule type" value="Genomic_DNA"/>
</dbReference>
<evidence type="ECO:0000313" key="2">
    <source>
        <dbReference type="EMBL" id="CAA9581261.1"/>
    </source>
</evidence>
<gene>
    <name evidence="2" type="ORF">AVDCRST_MAG19-3962</name>
</gene>
<evidence type="ECO:0000256" key="1">
    <source>
        <dbReference type="SAM" id="MobiDB-lite"/>
    </source>
</evidence>
<dbReference type="AlphaFoldDB" id="A0A6J4VKA8"/>
<feature type="compositionally biased region" description="Low complexity" evidence="1">
    <location>
        <begin position="113"/>
        <end position="125"/>
    </location>
</feature>
<organism evidence="2">
    <name type="scientific">uncultured Thermomicrobiales bacterium</name>
    <dbReference type="NCBI Taxonomy" id="1645740"/>
    <lineage>
        <taxon>Bacteria</taxon>
        <taxon>Pseudomonadati</taxon>
        <taxon>Thermomicrobiota</taxon>
        <taxon>Thermomicrobia</taxon>
        <taxon>Thermomicrobiales</taxon>
        <taxon>environmental samples</taxon>
    </lineage>
</organism>
<feature type="region of interest" description="Disordered" evidence="1">
    <location>
        <begin position="1"/>
        <end position="53"/>
    </location>
</feature>